<comment type="caution">
    <text evidence="7">The sequence shown here is derived from an EMBL/GenBank/DDBJ whole genome shotgun (WGS) entry which is preliminary data.</text>
</comment>
<evidence type="ECO:0000256" key="1">
    <source>
        <dbReference type="ARBA" id="ARBA00004161"/>
    </source>
</evidence>
<keyword evidence="5" id="KW-0802">TPR repeat</keyword>
<dbReference type="GO" id="GO:0005737">
    <property type="term" value="C:cytoplasm"/>
    <property type="evidence" value="ECO:0007669"/>
    <property type="project" value="TreeGrafter"/>
</dbReference>
<dbReference type="InterPro" id="IPR011990">
    <property type="entry name" value="TPR-like_helical_dom_sf"/>
</dbReference>
<sequence>MAEPEAAEAAEAASLHVQCKDFTKMPCSKLEQWLAEASPVPLQKVFKLQTWSYAFVTVLPEHREQFREAMNGALCRNSNITVKDGTPRKPQNEEERAAKRRKKGEFPPGHIPTLKDLKEKLKNRDPGDVLHKSAPLIDWSYETQLGMKATHIKSAVRAFTKQVSQKCKDLSLQTPPWTTFEWSKASGAPMGCACPLDEAIGTPAESLEGYRNKCEFSIGRDAQGELECGFVQRITDDGFGRLVASCQDVPGAPSQRLLEAHARISIDPSGNGSGMGSMSPLERKEAGNQLFKEGKWQQAVEQYTAGLESANDENLAPDQRGLLLSNRSQCWLKLSDFQRSLEDANACLALLPEHAKSLVRRATALENLGRHQEALLDFARVARADPKNSVAVEAAKRLREELAKKMERRDESSLPSRLLARLREGNEQEQLEACEQLRLQALKGQAATLLKASAVEVLLATAQACDGSVRKAALQCLCSLSSGRELDDLEVPDVSDRAGSLPAAASAARKQLRAAFGSENGLKQLARLCQNHAGSMSQLALLLGYCAELEDQQALEVLRAALDFGGEETPRAGLVALNSICDARRRMGAAGQALVPSRALLRCLESALSTGHRELLQGLLAEVFALLADKEDRPKELQVDLASVGLQILEPFLQSEEELLRCNGLAGLSCLLAAQKEASQVLQQSAAPLKAMLQAVSAPAPGAEGRAAQGHAAECLLLAASDARTRQRWVEGGGIDVLLGALSTEKGVNRELVDAKLVAVLAIMAAHNKDVRDEVFDRVDFMMELRFALDTARESVLAAEGREQKRQARRLCSGLYESFACLSIHGEFKELLGNSKKTLEALQALALEEDLGEDRSLSFFFACLLYNLCRSREDKVRAKTGNPMLDELGDDDLKALEEFYERMPAEARPVQNGDVDPGPKALALRLRSWALQRGSTGGASPVVSKLCRCAAGGSVQTKVLVAEALRLLCQDQAQRKFLTASGALRALLELSEVPQAQDAARQCLAQILIVTNPALLQYQEQLSAVRPLLQLLESRNELFQFEGAMALTNLLVSCEELRSHALQCQAWNLCKDLIFSDNLQVQRAGLEALCNLCMAPEVVERFAEGKAEVELKIFGAFCQSEDVAAQIASSGALAMLARYEEVAVHIAACEQCVSGLLYLLDAEEPPLQHRAMALAAALSEADGEAAAKAAAAAKQKVQVPRRSRS</sequence>
<evidence type="ECO:0000313" key="8">
    <source>
        <dbReference type="Proteomes" id="UP001178507"/>
    </source>
</evidence>
<comment type="subcellular location">
    <subcellularLocation>
        <location evidence="1">Cytoplasm</location>
        <location evidence="1">Myofibril</location>
        <location evidence="1">Sarcomere</location>
        <location evidence="1">A band</location>
    </subcellularLocation>
    <subcellularLocation>
        <location evidence="2">Cytoplasm</location>
        <location evidence="2">Myofibril</location>
        <location evidence="2">Sarcomere</location>
        <location evidence="2">Z line</location>
    </subcellularLocation>
</comment>
<dbReference type="Gene3D" id="1.25.10.10">
    <property type="entry name" value="Leucine-rich Repeat Variant"/>
    <property type="match status" value="2"/>
</dbReference>
<evidence type="ECO:0000313" key="7">
    <source>
        <dbReference type="EMBL" id="CAJ1379019.1"/>
    </source>
</evidence>
<name>A0AA36MN95_9DINO</name>
<dbReference type="SUPFAM" id="SSF48371">
    <property type="entry name" value="ARM repeat"/>
    <property type="match status" value="1"/>
</dbReference>
<proteinExistence type="predicted"/>
<dbReference type="PROSITE" id="PS50005">
    <property type="entry name" value="TPR"/>
    <property type="match status" value="1"/>
</dbReference>
<dbReference type="SMART" id="SM00028">
    <property type="entry name" value="TPR"/>
    <property type="match status" value="3"/>
</dbReference>
<dbReference type="AlphaFoldDB" id="A0AA36MN95"/>
<feature type="repeat" description="TPR" evidence="5">
    <location>
        <begin position="355"/>
        <end position="388"/>
    </location>
</feature>
<dbReference type="Gene3D" id="1.25.40.10">
    <property type="entry name" value="Tetratricopeptide repeat domain"/>
    <property type="match status" value="1"/>
</dbReference>
<dbReference type="PANTHER" id="PTHR45994:SF1">
    <property type="entry name" value="FI21225P1"/>
    <property type="match status" value="1"/>
</dbReference>
<dbReference type="SUPFAM" id="SSF48452">
    <property type="entry name" value="TPR-like"/>
    <property type="match status" value="1"/>
</dbReference>
<evidence type="ECO:0000256" key="6">
    <source>
        <dbReference type="SAM" id="MobiDB-lite"/>
    </source>
</evidence>
<evidence type="ECO:0000256" key="2">
    <source>
        <dbReference type="ARBA" id="ARBA00004216"/>
    </source>
</evidence>
<evidence type="ECO:0000256" key="5">
    <source>
        <dbReference type="PROSITE-ProRule" id="PRU00339"/>
    </source>
</evidence>
<dbReference type="InterPro" id="IPR019734">
    <property type="entry name" value="TPR_rpt"/>
</dbReference>
<dbReference type="PANTHER" id="PTHR45994">
    <property type="entry name" value="FI21225P1"/>
    <property type="match status" value="1"/>
</dbReference>
<dbReference type="Proteomes" id="UP001178507">
    <property type="component" value="Unassembled WGS sequence"/>
</dbReference>
<evidence type="ECO:0000256" key="3">
    <source>
        <dbReference type="ARBA" id="ARBA00020768"/>
    </source>
</evidence>
<feature type="region of interest" description="Disordered" evidence="6">
    <location>
        <begin position="79"/>
        <end position="120"/>
    </location>
</feature>
<dbReference type="InterPro" id="IPR000225">
    <property type="entry name" value="Armadillo"/>
</dbReference>
<feature type="compositionally biased region" description="Basic and acidic residues" evidence="6">
    <location>
        <begin position="85"/>
        <end position="97"/>
    </location>
</feature>
<dbReference type="EMBL" id="CAUJNA010000590">
    <property type="protein sequence ID" value="CAJ1379019.1"/>
    <property type="molecule type" value="Genomic_DNA"/>
</dbReference>
<gene>
    <name evidence="7" type="ORF">EVOR1521_LOCUS7386</name>
</gene>
<accession>A0AA36MN95</accession>
<dbReference type="InterPro" id="IPR016024">
    <property type="entry name" value="ARM-type_fold"/>
</dbReference>
<evidence type="ECO:0000256" key="4">
    <source>
        <dbReference type="ARBA" id="ARBA00022490"/>
    </source>
</evidence>
<organism evidence="7 8">
    <name type="scientific">Effrenium voratum</name>
    <dbReference type="NCBI Taxonomy" id="2562239"/>
    <lineage>
        <taxon>Eukaryota</taxon>
        <taxon>Sar</taxon>
        <taxon>Alveolata</taxon>
        <taxon>Dinophyceae</taxon>
        <taxon>Suessiales</taxon>
        <taxon>Symbiodiniaceae</taxon>
        <taxon>Effrenium</taxon>
    </lineage>
</organism>
<reference evidence="7" key="1">
    <citation type="submission" date="2023-08" db="EMBL/GenBank/DDBJ databases">
        <authorList>
            <person name="Chen Y."/>
            <person name="Shah S."/>
            <person name="Dougan E. K."/>
            <person name="Thang M."/>
            <person name="Chan C."/>
        </authorList>
    </citation>
    <scope>NUCLEOTIDE SEQUENCE</scope>
</reference>
<protein>
    <recommendedName>
        <fullName evidence="3">Protein unc-45 homolog B</fullName>
    </recommendedName>
</protein>
<keyword evidence="8" id="KW-1185">Reference proteome</keyword>
<dbReference type="InterPro" id="IPR011989">
    <property type="entry name" value="ARM-like"/>
</dbReference>
<dbReference type="GO" id="GO:0051879">
    <property type="term" value="F:Hsp90 protein binding"/>
    <property type="evidence" value="ECO:0007669"/>
    <property type="project" value="TreeGrafter"/>
</dbReference>
<keyword evidence="4" id="KW-0963">Cytoplasm</keyword>
<dbReference type="SMART" id="SM00185">
    <property type="entry name" value="ARM"/>
    <property type="match status" value="3"/>
</dbReference>